<comment type="caution">
    <text evidence="3">The sequence shown here is derived from an EMBL/GenBank/DDBJ whole genome shotgun (WGS) entry which is preliminary data.</text>
</comment>
<dbReference type="SUPFAM" id="SSF53756">
    <property type="entry name" value="UDP-Glycosyltransferase/glycogen phosphorylase"/>
    <property type="match status" value="1"/>
</dbReference>
<proteinExistence type="inferred from homology"/>
<dbReference type="EMBL" id="JASCZI010060561">
    <property type="protein sequence ID" value="MED6133943.1"/>
    <property type="molecule type" value="Genomic_DNA"/>
</dbReference>
<feature type="domain" description="Glycosyltransferase N-terminal" evidence="2">
    <location>
        <begin position="11"/>
        <end position="156"/>
    </location>
</feature>
<dbReference type="Proteomes" id="UP001341840">
    <property type="component" value="Unassembled WGS sequence"/>
</dbReference>
<sequence length="172" mass="19004">MPNREMKKPHVVMVPFPSQGHINPFLKLAKILHTKGFHITFVNTEFNHMRLLKSRGSNALNVIPSFNFETIPDGLPPPSNMDATQSIPALCDSTSKHCFIPFSNLISKLNAASDSPPVSCIISDGVMAFTVKASQQFGLPNILFWTHSACAFMTYTQCKNLMQRGLTPLKGT</sequence>
<dbReference type="PANTHER" id="PTHR11926">
    <property type="entry name" value="GLUCOSYL/GLUCURONOSYL TRANSFERASES"/>
    <property type="match status" value="1"/>
</dbReference>
<dbReference type="Pfam" id="PF26168">
    <property type="entry name" value="Glyco_transf_N"/>
    <property type="match status" value="1"/>
</dbReference>
<dbReference type="PANTHER" id="PTHR11926:SF1462">
    <property type="entry name" value="GLYCOSYLTRANSFERASE"/>
    <property type="match status" value="1"/>
</dbReference>
<evidence type="ECO:0000313" key="3">
    <source>
        <dbReference type="EMBL" id="MED6133943.1"/>
    </source>
</evidence>
<evidence type="ECO:0000256" key="1">
    <source>
        <dbReference type="ARBA" id="ARBA00009995"/>
    </source>
</evidence>
<organism evidence="3 4">
    <name type="scientific">Stylosanthes scabra</name>
    <dbReference type="NCBI Taxonomy" id="79078"/>
    <lineage>
        <taxon>Eukaryota</taxon>
        <taxon>Viridiplantae</taxon>
        <taxon>Streptophyta</taxon>
        <taxon>Embryophyta</taxon>
        <taxon>Tracheophyta</taxon>
        <taxon>Spermatophyta</taxon>
        <taxon>Magnoliopsida</taxon>
        <taxon>eudicotyledons</taxon>
        <taxon>Gunneridae</taxon>
        <taxon>Pentapetalae</taxon>
        <taxon>rosids</taxon>
        <taxon>fabids</taxon>
        <taxon>Fabales</taxon>
        <taxon>Fabaceae</taxon>
        <taxon>Papilionoideae</taxon>
        <taxon>50 kb inversion clade</taxon>
        <taxon>dalbergioids sensu lato</taxon>
        <taxon>Dalbergieae</taxon>
        <taxon>Pterocarpus clade</taxon>
        <taxon>Stylosanthes</taxon>
    </lineage>
</organism>
<comment type="similarity">
    <text evidence="1">Belongs to the UDP-glycosyltransferase family.</text>
</comment>
<accession>A0ABU6SDS9</accession>
<evidence type="ECO:0000259" key="2">
    <source>
        <dbReference type="Pfam" id="PF26168"/>
    </source>
</evidence>
<keyword evidence="4" id="KW-1185">Reference proteome</keyword>
<dbReference type="Gene3D" id="3.40.50.2000">
    <property type="entry name" value="Glycogen Phosphorylase B"/>
    <property type="match status" value="1"/>
</dbReference>
<gene>
    <name evidence="3" type="ORF">PIB30_032876</name>
</gene>
<protein>
    <recommendedName>
        <fullName evidence="2">Glycosyltransferase N-terminal domain-containing protein</fullName>
    </recommendedName>
</protein>
<evidence type="ECO:0000313" key="4">
    <source>
        <dbReference type="Proteomes" id="UP001341840"/>
    </source>
</evidence>
<dbReference type="InterPro" id="IPR058980">
    <property type="entry name" value="Glyco_transf_N"/>
</dbReference>
<name>A0ABU6SDS9_9FABA</name>
<reference evidence="3 4" key="1">
    <citation type="journal article" date="2023" name="Plants (Basel)">
        <title>Bridging the Gap: Combining Genomics and Transcriptomics Approaches to Understand Stylosanthes scabra, an Orphan Legume from the Brazilian Caatinga.</title>
        <authorList>
            <person name="Ferreira-Neto J.R.C."/>
            <person name="da Silva M.D."/>
            <person name="Binneck E."/>
            <person name="de Melo N.F."/>
            <person name="da Silva R.H."/>
            <person name="de Melo A.L.T.M."/>
            <person name="Pandolfi V."/>
            <person name="Bustamante F.O."/>
            <person name="Brasileiro-Vidal A.C."/>
            <person name="Benko-Iseppon A.M."/>
        </authorList>
    </citation>
    <scope>NUCLEOTIDE SEQUENCE [LARGE SCALE GENOMIC DNA]</scope>
    <source>
        <tissue evidence="3">Leaves</tissue>
    </source>
</reference>